<reference evidence="2" key="1">
    <citation type="submission" date="2014-04" db="EMBL/GenBank/DDBJ databases">
        <title>Evolutionary Origins and Diversification of the Mycorrhizal Mutualists.</title>
        <authorList>
            <consortium name="DOE Joint Genome Institute"/>
            <consortium name="Mycorrhizal Genomics Consortium"/>
            <person name="Kohler A."/>
            <person name="Kuo A."/>
            <person name="Nagy L.G."/>
            <person name="Floudas D."/>
            <person name="Copeland A."/>
            <person name="Barry K.W."/>
            <person name="Cichocki N."/>
            <person name="Veneault-Fourrey C."/>
            <person name="LaButti K."/>
            <person name="Lindquist E.A."/>
            <person name="Lipzen A."/>
            <person name="Lundell T."/>
            <person name="Morin E."/>
            <person name="Murat C."/>
            <person name="Riley R."/>
            <person name="Ohm R."/>
            <person name="Sun H."/>
            <person name="Tunlid A."/>
            <person name="Henrissat B."/>
            <person name="Grigoriev I.V."/>
            <person name="Hibbett D.S."/>
            <person name="Martin F."/>
        </authorList>
    </citation>
    <scope>NUCLEOTIDE SEQUENCE [LARGE SCALE GENOMIC DNA]</scope>
    <source>
        <strain evidence="2">FD-334 SS-4</strain>
    </source>
</reference>
<keyword evidence="2" id="KW-1185">Reference proteome</keyword>
<evidence type="ECO:0000313" key="2">
    <source>
        <dbReference type="Proteomes" id="UP000054270"/>
    </source>
</evidence>
<dbReference type="AlphaFoldDB" id="A0A0D2KXL9"/>
<name>A0A0D2KXL9_HYPSF</name>
<dbReference type="EMBL" id="KN817579">
    <property type="protein sequence ID" value="KJA19272.1"/>
    <property type="molecule type" value="Genomic_DNA"/>
</dbReference>
<organism evidence="1 2">
    <name type="scientific">Hypholoma sublateritium (strain FD-334 SS-4)</name>
    <dbReference type="NCBI Taxonomy" id="945553"/>
    <lineage>
        <taxon>Eukaryota</taxon>
        <taxon>Fungi</taxon>
        <taxon>Dikarya</taxon>
        <taxon>Basidiomycota</taxon>
        <taxon>Agaricomycotina</taxon>
        <taxon>Agaricomycetes</taxon>
        <taxon>Agaricomycetidae</taxon>
        <taxon>Agaricales</taxon>
        <taxon>Agaricineae</taxon>
        <taxon>Strophariaceae</taxon>
        <taxon>Hypholoma</taxon>
    </lineage>
</organism>
<sequence length="144" mass="15502">MDAIDTIDDRACVPDTAPGPWPTSTAVVALIVSSASNTPAAQALWNGSRPSALLLNTAARTFMPCMSHASGMLVLVPAFVVSQFTPDSLLVRSFVRMMPRRPTIALYTRELTVRLPMELDGVPTTGIAWYEVAVVNRLNTDTAL</sequence>
<gene>
    <name evidence="1" type="ORF">HYPSUDRAFT_204676</name>
</gene>
<accession>A0A0D2KXL9</accession>
<proteinExistence type="predicted"/>
<protein>
    <submittedName>
        <fullName evidence="1">Uncharacterized protein</fullName>
    </submittedName>
</protein>
<evidence type="ECO:0000313" key="1">
    <source>
        <dbReference type="EMBL" id="KJA19272.1"/>
    </source>
</evidence>
<dbReference type="Proteomes" id="UP000054270">
    <property type="component" value="Unassembled WGS sequence"/>
</dbReference>